<proteinExistence type="predicted"/>
<accession>A0A6J7C049</accession>
<dbReference type="AlphaFoldDB" id="A0A6J7C049"/>
<dbReference type="EMBL" id="CAFBIZ010000172">
    <property type="protein sequence ID" value="CAB4851462.1"/>
    <property type="molecule type" value="Genomic_DNA"/>
</dbReference>
<reference evidence="2" key="1">
    <citation type="submission" date="2020-05" db="EMBL/GenBank/DDBJ databases">
        <authorList>
            <person name="Chiriac C."/>
            <person name="Salcher M."/>
            <person name="Ghai R."/>
            <person name="Kavagutti S V."/>
        </authorList>
    </citation>
    <scope>NUCLEOTIDE SEQUENCE</scope>
</reference>
<name>A0A6J7C049_9ZZZZ</name>
<feature type="region of interest" description="Disordered" evidence="1">
    <location>
        <begin position="1"/>
        <end position="31"/>
    </location>
</feature>
<gene>
    <name evidence="2" type="ORF">UFOPK3268_01260</name>
</gene>
<organism evidence="2">
    <name type="scientific">freshwater metagenome</name>
    <dbReference type="NCBI Taxonomy" id="449393"/>
    <lineage>
        <taxon>unclassified sequences</taxon>
        <taxon>metagenomes</taxon>
        <taxon>ecological metagenomes</taxon>
    </lineage>
</organism>
<evidence type="ECO:0000256" key="1">
    <source>
        <dbReference type="SAM" id="MobiDB-lite"/>
    </source>
</evidence>
<evidence type="ECO:0000313" key="2">
    <source>
        <dbReference type="EMBL" id="CAB4851462.1"/>
    </source>
</evidence>
<protein>
    <submittedName>
        <fullName evidence="2">Unannotated protein</fullName>
    </submittedName>
</protein>
<sequence>MAAARDDGLHAGAHKVGDDPSGGVLDDRARRHTQHDVVARGAAAVTALARSAIACPAVRTVVVLKE</sequence>